<evidence type="ECO:0000256" key="4">
    <source>
        <dbReference type="ARBA" id="ARBA00022801"/>
    </source>
</evidence>
<evidence type="ECO:0000259" key="6">
    <source>
        <dbReference type="Pfam" id="PF00728"/>
    </source>
</evidence>
<evidence type="ECO:0000256" key="2">
    <source>
        <dbReference type="ARBA" id="ARBA00006285"/>
    </source>
</evidence>
<feature type="domain" description="Glycoside hydrolase family 20 catalytic" evidence="6">
    <location>
        <begin position="152"/>
        <end position="484"/>
    </location>
</feature>
<name>A0ABT3PQ62_9BACT</name>
<keyword evidence="9" id="KW-1185">Reference proteome</keyword>
<evidence type="ECO:0000256" key="5">
    <source>
        <dbReference type="ARBA" id="ARBA00023295"/>
    </source>
</evidence>
<protein>
    <recommendedName>
        <fullName evidence="3">beta-N-acetylhexosaminidase</fullName>
        <ecNumber evidence="3">3.2.1.52</ecNumber>
    </recommendedName>
</protein>
<dbReference type="InterPro" id="IPR015882">
    <property type="entry name" value="HEX_bac_N"/>
</dbReference>
<gene>
    <name evidence="8" type="ORF">J6I44_14090</name>
</gene>
<dbReference type="Pfam" id="PF00728">
    <property type="entry name" value="Glyco_hydro_20"/>
    <property type="match status" value="1"/>
</dbReference>
<proteinExistence type="inferred from homology"/>
<dbReference type="PANTHER" id="PTHR22600">
    <property type="entry name" value="BETA-HEXOSAMINIDASE"/>
    <property type="match status" value="1"/>
</dbReference>
<dbReference type="Proteomes" id="UP001207918">
    <property type="component" value="Unassembled WGS sequence"/>
</dbReference>
<keyword evidence="4" id="KW-0378">Hydrolase</keyword>
<keyword evidence="5" id="KW-0326">Glycosidase</keyword>
<sequence>MKTTLFLRLFVIGLLLIGVPKVYGQLSIIPAPQKQTIQDGQFTFDGRIGLQADAELKSVPAYLSREFEGRFGISLTEESSVDRSIVLQVDESLLADEAYQLQVMSDEIIITGGAAHGVFNGIQSLMQLVYTASEDNRPLTIRSCTIEDAPRFEWRGFMLDESRHFFGKEKVKQLLDLMALHKINTFHWHLTDEPGWRVEIKEYPKLTTIGGKGTWSNPDTPAQFYTQKDIREIVNYAKKRFIKVIPEIDMPGHASAANRAYPEFSGGGSEDHPEFTFHPGRESTYDYLTNILREIATLFPSSYVHIGGDEVHYGNQEWAADEEIQQLMHEQNLEDLKTVESYFIRRMADSVKAMGSKVVGWDEVASAGVSKDSSVVMWWHHDKPEILDEVLQQGYTTVLCPRIPMYFDFVQHDSHQSGRRWNGFSDLRSVYGFPSKLSINDEVFGDQILGIQANLWTERVQNEERLDFMVWPRLSAMAEAAWTPADSKSYEGFQQRLKGMLEILDKYQISYFNPFDIKSTPEPKGTNTPRWQENF</sequence>
<reference evidence="8 9" key="1">
    <citation type="submission" date="2021-03" db="EMBL/GenBank/DDBJ databases">
        <title>Aliifodinibius sp. nov., a new bacterium isolated from saline soil.</title>
        <authorList>
            <person name="Galisteo C."/>
            <person name="De La Haba R."/>
            <person name="Sanchez-Porro C."/>
            <person name="Ventosa A."/>
        </authorList>
    </citation>
    <scope>NUCLEOTIDE SEQUENCE [LARGE SCALE GENOMIC DNA]</scope>
    <source>
        <strain evidence="8 9">1BSP15-2V2</strain>
    </source>
</reference>
<dbReference type="EMBL" id="JAGGJA010000009">
    <property type="protein sequence ID" value="MCW9707992.1"/>
    <property type="molecule type" value="Genomic_DNA"/>
</dbReference>
<evidence type="ECO:0000256" key="1">
    <source>
        <dbReference type="ARBA" id="ARBA00001231"/>
    </source>
</evidence>
<dbReference type="RefSeq" id="WP_265766778.1">
    <property type="nucleotide sequence ID" value="NZ_JAGGJA010000009.1"/>
</dbReference>
<feature type="domain" description="Beta-hexosaminidase bacterial type N-terminal" evidence="7">
    <location>
        <begin position="26"/>
        <end position="149"/>
    </location>
</feature>
<organism evidence="8 9">
    <name type="scientific">Fodinibius salsisoli</name>
    <dbReference type="NCBI Taxonomy" id="2820877"/>
    <lineage>
        <taxon>Bacteria</taxon>
        <taxon>Pseudomonadati</taxon>
        <taxon>Balneolota</taxon>
        <taxon>Balneolia</taxon>
        <taxon>Balneolales</taxon>
        <taxon>Balneolaceae</taxon>
        <taxon>Fodinibius</taxon>
    </lineage>
</organism>
<dbReference type="InterPro" id="IPR015883">
    <property type="entry name" value="Glyco_hydro_20_cat"/>
</dbReference>
<dbReference type="Gene3D" id="3.20.20.80">
    <property type="entry name" value="Glycosidases"/>
    <property type="match status" value="1"/>
</dbReference>
<dbReference type="PANTHER" id="PTHR22600:SF57">
    <property type="entry name" value="BETA-N-ACETYLHEXOSAMINIDASE"/>
    <property type="match status" value="1"/>
</dbReference>
<evidence type="ECO:0000313" key="9">
    <source>
        <dbReference type="Proteomes" id="UP001207918"/>
    </source>
</evidence>
<evidence type="ECO:0000313" key="8">
    <source>
        <dbReference type="EMBL" id="MCW9707992.1"/>
    </source>
</evidence>
<dbReference type="Gene3D" id="3.30.379.10">
    <property type="entry name" value="Chitobiase/beta-hexosaminidase domain 2-like"/>
    <property type="match status" value="1"/>
</dbReference>
<dbReference type="SUPFAM" id="SSF55545">
    <property type="entry name" value="beta-N-acetylhexosaminidase-like domain"/>
    <property type="match status" value="1"/>
</dbReference>
<comment type="similarity">
    <text evidence="2">Belongs to the glycosyl hydrolase 20 family.</text>
</comment>
<dbReference type="Pfam" id="PF02838">
    <property type="entry name" value="Glyco_hydro_20b"/>
    <property type="match status" value="1"/>
</dbReference>
<dbReference type="InterPro" id="IPR029018">
    <property type="entry name" value="Hex-like_dom2"/>
</dbReference>
<dbReference type="InterPro" id="IPR017853">
    <property type="entry name" value="GH"/>
</dbReference>
<dbReference type="PRINTS" id="PR00738">
    <property type="entry name" value="GLHYDRLASE20"/>
</dbReference>
<dbReference type="EC" id="3.2.1.52" evidence="3"/>
<comment type="catalytic activity">
    <reaction evidence="1">
        <text>Hydrolysis of terminal non-reducing N-acetyl-D-hexosamine residues in N-acetyl-beta-D-hexosaminides.</text>
        <dbReference type="EC" id="3.2.1.52"/>
    </reaction>
</comment>
<dbReference type="SUPFAM" id="SSF51445">
    <property type="entry name" value="(Trans)glycosidases"/>
    <property type="match status" value="1"/>
</dbReference>
<evidence type="ECO:0000256" key="3">
    <source>
        <dbReference type="ARBA" id="ARBA00012663"/>
    </source>
</evidence>
<dbReference type="InterPro" id="IPR025705">
    <property type="entry name" value="Beta_hexosaminidase_sua/sub"/>
</dbReference>
<dbReference type="CDD" id="cd06563">
    <property type="entry name" value="GH20_chitobiase-like"/>
    <property type="match status" value="1"/>
</dbReference>
<evidence type="ECO:0000259" key="7">
    <source>
        <dbReference type="Pfam" id="PF02838"/>
    </source>
</evidence>
<comment type="caution">
    <text evidence="8">The sequence shown here is derived from an EMBL/GenBank/DDBJ whole genome shotgun (WGS) entry which is preliminary data.</text>
</comment>
<accession>A0ABT3PQ62</accession>